<evidence type="ECO:0000313" key="4">
    <source>
        <dbReference type="Proteomes" id="UP001500212"/>
    </source>
</evidence>
<feature type="compositionally biased region" description="Low complexity" evidence="1">
    <location>
        <begin position="283"/>
        <end position="315"/>
    </location>
</feature>
<organism evidence="3 4">
    <name type="scientific">Actinoallomurus liliacearum</name>
    <dbReference type="NCBI Taxonomy" id="1080073"/>
    <lineage>
        <taxon>Bacteria</taxon>
        <taxon>Bacillati</taxon>
        <taxon>Actinomycetota</taxon>
        <taxon>Actinomycetes</taxon>
        <taxon>Streptosporangiales</taxon>
        <taxon>Thermomonosporaceae</taxon>
        <taxon>Actinoallomurus</taxon>
    </lineage>
</organism>
<accession>A0ABP8TKD6</accession>
<comment type="caution">
    <text evidence="3">The sequence shown here is derived from an EMBL/GenBank/DDBJ whole genome shotgun (WGS) entry which is preliminary data.</text>
</comment>
<evidence type="ECO:0000313" key="3">
    <source>
        <dbReference type="EMBL" id="GAA4607807.1"/>
    </source>
</evidence>
<dbReference type="Gene3D" id="1.25.40.10">
    <property type="entry name" value="Tetratricopeptide repeat domain"/>
    <property type="match status" value="1"/>
</dbReference>
<evidence type="ECO:0000256" key="1">
    <source>
        <dbReference type="SAM" id="MobiDB-lite"/>
    </source>
</evidence>
<dbReference type="InterPro" id="IPR041656">
    <property type="entry name" value="TPR_5"/>
</dbReference>
<protein>
    <recommendedName>
        <fullName evidence="2">Tetratrico peptide repeat group 5 domain-containing protein</fullName>
    </recommendedName>
</protein>
<evidence type="ECO:0000259" key="2">
    <source>
        <dbReference type="Pfam" id="PF12688"/>
    </source>
</evidence>
<dbReference type="EMBL" id="BAABHJ010000008">
    <property type="protein sequence ID" value="GAA4607807.1"/>
    <property type="molecule type" value="Genomic_DNA"/>
</dbReference>
<feature type="compositionally biased region" description="Basic residues" evidence="1">
    <location>
        <begin position="317"/>
        <end position="327"/>
    </location>
</feature>
<sequence length="327" mass="34587">MSSEQAGEDPDEALVAAILDAEREAELAELIRSPARVEALIEQNALGLDFDLALDLSGGLAALGFHHTARLVALTAFADANAKVMAAGQLALGWIELSRGKHRKALAAIEDLAGNTDIDVFAEAAYLRGVILESRGRHAQAAVEYERAIGMPRRKSAGQAALSLAEMLSAAGDDEQAVEVLAVALECGVAHVVPQAALQLALIRDRSGDVEGAIPLYREAMESGLPSAAPRGAFHLGEILLGAGTSRVPRRPSRRPTPPETRNSPRRPGSTSGPSTWTRTGCPRRSPASRRPPARRTGTSRRSGTATPAWSSPTPTRRPRSGTCARR</sequence>
<dbReference type="InterPro" id="IPR011990">
    <property type="entry name" value="TPR-like_helical_dom_sf"/>
</dbReference>
<name>A0ABP8TKD6_9ACTN</name>
<keyword evidence="4" id="KW-1185">Reference proteome</keyword>
<feature type="domain" description="Tetratrico peptide repeat group 5" evidence="2">
    <location>
        <begin position="194"/>
        <end position="231"/>
    </location>
</feature>
<dbReference type="Pfam" id="PF12688">
    <property type="entry name" value="TPR_5"/>
    <property type="match status" value="1"/>
</dbReference>
<dbReference type="SUPFAM" id="SSF81901">
    <property type="entry name" value="HCP-like"/>
    <property type="match status" value="1"/>
</dbReference>
<dbReference type="Pfam" id="PF13432">
    <property type="entry name" value="TPR_16"/>
    <property type="match status" value="1"/>
</dbReference>
<gene>
    <name evidence="3" type="ORF">GCM10023195_29970</name>
</gene>
<dbReference type="Proteomes" id="UP001500212">
    <property type="component" value="Unassembled WGS sequence"/>
</dbReference>
<reference evidence="4" key="1">
    <citation type="journal article" date="2019" name="Int. J. Syst. Evol. Microbiol.">
        <title>The Global Catalogue of Microorganisms (GCM) 10K type strain sequencing project: providing services to taxonomists for standard genome sequencing and annotation.</title>
        <authorList>
            <consortium name="The Broad Institute Genomics Platform"/>
            <consortium name="The Broad Institute Genome Sequencing Center for Infectious Disease"/>
            <person name="Wu L."/>
            <person name="Ma J."/>
        </authorList>
    </citation>
    <scope>NUCLEOTIDE SEQUENCE [LARGE SCALE GENOMIC DNA]</scope>
    <source>
        <strain evidence="4">JCM 17938</strain>
    </source>
</reference>
<feature type="region of interest" description="Disordered" evidence="1">
    <location>
        <begin position="241"/>
        <end position="327"/>
    </location>
</feature>
<proteinExistence type="predicted"/>
<dbReference type="RefSeq" id="WP_345353909.1">
    <property type="nucleotide sequence ID" value="NZ_BAABHJ010000008.1"/>
</dbReference>
<feature type="compositionally biased region" description="Low complexity" evidence="1">
    <location>
        <begin position="260"/>
        <end position="276"/>
    </location>
</feature>